<dbReference type="GO" id="GO:0006508">
    <property type="term" value="P:proteolysis"/>
    <property type="evidence" value="ECO:0007669"/>
    <property type="project" value="InterPro"/>
</dbReference>
<accession>A0A6C2YJT0</accession>
<dbReference type="Pfam" id="PF00089">
    <property type="entry name" value="Trypsin"/>
    <property type="match status" value="1"/>
</dbReference>
<evidence type="ECO:0000313" key="4">
    <source>
        <dbReference type="Proteomes" id="UP000464378"/>
    </source>
</evidence>
<dbReference type="InterPro" id="IPR001254">
    <property type="entry name" value="Trypsin_dom"/>
</dbReference>
<dbReference type="EMBL" id="LR593887">
    <property type="protein sequence ID" value="VTR98188.1"/>
    <property type="molecule type" value="Genomic_DNA"/>
</dbReference>
<name>A0A6C2YJT0_9BACT</name>
<dbReference type="InterPro" id="IPR043504">
    <property type="entry name" value="Peptidase_S1_PA_chymotrypsin"/>
</dbReference>
<dbReference type="AlphaFoldDB" id="A0A6C2YJT0"/>
<evidence type="ECO:0000256" key="1">
    <source>
        <dbReference type="ARBA" id="ARBA00022729"/>
    </source>
</evidence>
<keyword evidence="4" id="KW-1185">Reference proteome</keyword>
<dbReference type="InterPro" id="IPR013517">
    <property type="entry name" value="FG-GAP"/>
</dbReference>
<dbReference type="PANTHER" id="PTHR24260:SF136">
    <property type="entry name" value="GH08193P-RELATED"/>
    <property type="match status" value="1"/>
</dbReference>
<dbReference type="InParanoid" id="A0A6C2YJT0"/>
<dbReference type="Gene3D" id="2.40.10.10">
    <property type="entry name" value="Trypsin-like serine proteases"/>
    <property type="match status" value="2"/>
</dbReference>
<feature type="domain" description="Peptidase S1" evidence="2">
    <location>
        <begin position="21"/>
        <end position="492"/>
    </location>
</feature>
<evidence type="ECO:0000259" key="2">
    <source>
        <dbReference type="PROSITE" id="PS50240"/>
    </source>
</evidence>
<dbReference type="SUPFAM" id="SSF50494">
    <property type="entry name" value="Trypsin-like serine proteases"/>
    <property type="match status" value="1"/>
</dbReference>
<reference evidence="3" key="1">
    <citation type="submission" date="2019-04" db="EMBL/GenBank/DDBJ databases">
        <authorList>
            <consortium name="Science for Life Laboratories"/>
        </authorList>
    </citation>
    <scope>NUCLEOTIDE SEQUENCE</scope>
    <source>
        <strain evidence="3">MBLW1</strain>
    </source>
</reference>
<sequence>MQSQSKPTSTSLRIETLDARIVPAVQAFDIAADVTQNPLFSGVVQFGDDSNDTTATGVLLSDGRHILTAAHTLELDPTAPVPTSANPLTVRFDVMTSGGLQQVFYTIPIENIIIHPDWTGTVDSGNDIAILKLPTLAPFGNGALGLGFDTYTGSAEPGSPFTFVGYGFAGTGSTGEVNGDSFPGTAVRLSIDATAGSFDLQVDDQIVTVPYNATDAELLELMFPDPEMRSSVYVEEISDPNTAGVIYEFNFSEVAQAVGDVPLVLIANTGALTGSASLNVFDQPSTTVHSELQQLIIDPGTTGDIELTFGNQSTVISSAADLNTIKFQLRTLLEDASIGSRRVEIFEAYDPSGGNRIILQAVFRNVDQSLFPAEGLPVLEATGINGFDGSVEGSRLLVAGEERIRRQGSNTFQMTAVLPTNLEATFPQPDVASPTDALLGAGDSGGPAFLEENGEYFIAGIASYGNGRTQFGDVSSWTRVSLFESFLSDAIPQTATPLVIDLAQQPTPTPVQRVDVTRQGSTITVLFDNVIYWQGSINEVSRIDLQNLTTTDVNVSPYLGVPFTPSEFVPVIPPTPPAPPVPPGPPVPPVIANPLTVTSVPSQGVIIVRNSDGSERFRITPYIGFTGGVQISTGDLNGDGVEDIVTGTSFGGGPHVRVFDGSNGAELASFLAFGGDFRGGVSVAIGNGTIATGAGAGGGPHVRTFMLDSTQPNGVRETGSFFAYAPTMTGGVNVAIDNLSGSLITSPASQFFAEVRIYAPIEGGWTQTGQFIAFGSNFTGGATVAAVNGRIIVGAGAGGGPVVNIRTIAGDDLTSFFAYEPRFSGGVRVAAISGNSPGILVGTGIGGAPLVKRFDFNGNLISTEFVGETTSRRGVYVG</sequence>
<gene>
    <name evidence="3" type="ORF">GMBLW1_25950</name>
</gene>
<dbReference type="KEGG" id="tim:GMBLW1_25950"/>
<dbReference type="PANTHER" id="PTHR24260">
    <property type="match status" value="1"/>
</dbReference>
<protein>
    <recommendedName>
        <fullName evidence="2">Peptidase S1 domain-containing protein</fullName>
    </recommendedName>
</protein>
<dbReference type="RefSeq" id="WP_162656578.1">
    <property type="nucleotide sequence ID" value="NZ_LR593887.1"/>
</dbReference>
<organism evidence="3">
    <name type="scientific">Tuwongella immobilis</name>
    <dbReference type="NCBI Taxonomy" id="692036"/>
    <lineage>
        <taxon>Bacteria</taxon>
        <taxon>Pseudomonadati</taxon>
        <taxon>Planctomycetota</taxon>
        <taxon>Planctomycetia</taxon>
        <taxon>Gemmatales</taxon>
        <taxon>Gemmataceae</taxon>
        <taxon>Tuwongella</taxon>
    </lineage>
</organism>
<keyword evidence="1" id="KW-0732">Signal</keyword>
<dbReference type="InterPro" id="IPR009003">
    <property type="entry name" value="Peptidase_S1_PA"/>
</dbReference>
<dbReference type="EMBL" id="LR586016">
    <property type="protein sequence ID" value="VIP01365.1"/>
    <property type="molecule type" value="Genomic_DNA"/>
</dbReference>
<dbReference type="Proteomes" id="UP000464378">
    <property type="component" value="Chromosome"/>
</dbReference>
<dbReference type="Pfam" id="PF01839">
    <property type="entry name" value="FG-GAP"/>
    <property type="match status" value="1"/>
</dbReference>
<proteinExistence type="predicted"/>
<evidence type="ECO:0000313" key="3">
    <source>
        <dbReference type="EMBL" id="VIP01365.1"/>
    </source>
</evidence>
<dbReference type="SMART" id="SM00020">
    <property type="entry name" value="Tryp_SPc"/>
    <property type="match status" value="1"/>
</dbReference>
<dbReference type="SUPFAM" id="SSF69318">
    <property type="entry name" value="Integrin alpha N-terminal domain"/>
    <property type="match status" value="1"/>
</dbReference>
<dbReference type="PROSITE" id="PS50240">
    <property type="entry name" value="TRYPSIN_DOM"/>
    <property type="match status" value="1"/>
</dbReference>
<dbReference type="GO" id="GO:0004252">
    <property type="term" value="F:serine-type endopeptidase activity"/>
    <property type="evidence" value="ECO:0007669"/>
    <property type="project" value="InterPro"/>
</dbReference>
<dbReference type="InterPro" id="IPR051333">
    <property type="entry name" value="CLIP_Serine_Protease"/>
</dbReference>
<dbReference type="InterPro" id="IPR028994">
    <property type="entry name" value="Integrin_alpha_N"/>
</dbReference>